<evidence type="ECO:0000259" key="1">
    <source>
        <dbReference type="SMART" id="SM00867"/>
    </source>
</evidence>
<proteinExistence type="predicted"/>
<name>A0ABU2Y2J4_9FLAO</name>
<sequence length="205" mass="22621">MKKNILSLTILFVLLISVSCKKEVKSENNKTSEFSYTLDSKSAKIGWTAYKTTEKLAVKGEFKDLNLKIGKDASNAAELINSTEFNIPVSSIFTNNDDRDSKLKQFFFGAMKNTTALTGKLNINEDKTGTLTVTMNGVSNEVPITYTLENNVFILTGTMDLNNWDGQEAIASINKACFDLHKGADGVSKTWNDVQIDASINLVKK</sequence>
<keyword evidence="3" id="KW-1185">Reference proteome</keyword>
<dbReference type="Proteomes" id="UP001252186">
    <property type="component" value="Unassembled WGS sequence"/>
</dbReference>
<dbReference type="Pfam" id="PF04264">
    <property type="entry name" value="YceI"/>
    <property type="match status" value="1"/>
</dbReference>
<gene>
    <name evidence="2" type="ORF">RM519_04110</name>
</gene>
<dbReference type="RefSeq" id="WP_311592288.1">
    <property type="nucleotide sequence ID" value="NZ_JAVRHV010000001.1"/>
</dbReference>
<reference evidence="2 3" key="1">
    <citation type="submission" date="2023-09" db="EMBL/GenBank/DDBJ databases">
        <authorList>
            <person name="Rey-Velasco X."/>
        </authorList>
    </citation>
    <scope>NUCLEOTIDE SEQUENCE [LARGE SCALE GENOMIC DNA]</scope>
    <source>
        <strain evidence="2 3">P050</strain>
    </source>
</reference>
<organism evidence="2 3">
    <name type="scientific">Urechidicola vernalis</name>
    <dbReference type="NCBI Taxonomy" id="3075600"/>
    <lineage>
        <taxon>Bacteria</taxon>
        <taxon>Pseudomonadati</taxon>
        <taxon>Bacteroidota</taxon>
        <taxon>Flavobacteriia</taxon>
        <taxon>Flavobacteriales</taxon>
        <taxon>Flavobacteriaceae</taxon>
        <taxon>Urechidicola</taxon>
    </lineage>
</organism>
<feature type="domain" description="Lipid/polyisoprenoid-binding YceI-like" evidence="1">
    <location>
        <begin position="35"/>
        <end position="203"/>
    </location>
</feature>
<dbReference type="SUPFAM" id="SSF101874">
    <property type="entry name" value="YceI-like"/>
    <property type="match status" value="1"/>
</dbReference>
<dbReference type="SMART" id="SM00867">
    <property type="entry name" value="YceI"/>
    <property type="match status" value="1"/>
</dbReference>
<accession>A0ABU2Y2J4</accession>
<dbReference type="InterPro" id="IPR007372">
    <property type="entry name" value="Lipid/polyisoprenoid-bd_YceI"/>
</dbReference>
<dbReference type="Gene3D" id="2.40.128.110">
    <property type="entry name" value="Lipid/polyisoprenoid-binding, YceI-like"/>
    <property type="match status" value="1"/>
</dbReference>
<dbReference type="PROSITE" id="PS51257">
    <property type="entry name" value="PROKAR_LIPOPROTEIN"/>
    <property type="match status" value="1"/>
</dbReference>
<evidence type="ECO:0000313" key="2">
    <source>
        <dbReference type="EMBL" id="MDT0552423.1"/>
    </source>
</evidence>
<dbReference type="InterPro" id="IPR036761">
    <property type="entry name" value="TTHA0802/YceI-like_sf"/>
</dbReference>
<dbReference type="EMBL" id="JAVRHV010000001">
    <property type="protein sequence ID" value="MDT0552423.1"/>
    <property type="molecule type" value="Genomic_DNA"/>
</dbReference>
<protein>
    <submittedName>
        <fullName evidence="2">YceI family protein</fullName>
    </submittedName>
</protein>
<comment type="caution">
    <text evidence="2">The sequence shown here is derived from an EMBL/GenBank/DDBJ whole genome shotgun (WGS) entry which is preliminary data.</text>
</comment>
<evidence type="ECO:0000313" key="3">
    <source>
        <dbReference type="Proteomes" id="UP001252186"/>
    </source>
</evidence>